<gene>
    <name evidence="3" type="ORF">BGW36DRAFT_307145</name>
</gene>
<name>A0AAD4PUT5_9EURO</name>
<dbReference type="Pfam" id="PF11807">
    <property type="entry name" value="UstYa"/>
    <property type="match status" value="1"/>
</dbReference>
<dbReference type="EMBL" id="JAJTJA010000014">
    <property type="protein sequence ID" value="KAH8689801.1"/>
    <property type="molecule type" value="Genomic_DNA"/>
</dbReference>
<proteinExistence type="inferred from homology"/>
<evidence type="ECO:0000313" key="4">
    <source>
        <dbReference type="Proteomes" id="UP001201262"/>
    </source>
</evidence>
<keyword evidence="4" id="KW-1185">Reference proteome</keyword>
<dbReference type="Proteomes" id="UP001201262">
    <property type="component" value="Unassembled WGS sequence"/>
</dbReference>
<dbReference type="GeneID" id="70242503"/>
<dbReference type="AlphaFoldDB" id="A0AAD4PUT5"/>
<sequence length="199" mass="22840">TKNRFNGSLWYQSPFKGPPTAEVEAAWQSVMQYGMIAVSATDLRHAQRLEDLATAAQFPRSALPTPNSSLSGDEEKKYIAVALGTHQLHCLHFIWQDHHATFFPNSTLRKQHEVPELYERHYEHCVDYIRQSIMCGFDTSLVSYDWVREHQTPTPNSNVMHKCVNWGVVQGWLKERALMIPDGFVWRQPEGQASLAFNP</sequence>
<evidence type="ECO:0000256" key="1">
    <source>
        <dbReference type="ARBA" id="ARBA00004685"/>
    </source>
</evidence>
<organism evidence="3 4">
    <name type="scientific">Talaromyces proteolyticus</name>
    <dbReference type="NCBI Taxonomy" id="1131652"/>
    <lineage>
        <taxon>Eukaryota</taxon>
        <taxon>Fungi</taxon>
        <taxon>Dikarya</taxon>
        <taxon>Ascomycota</taxon>
        <taxon>Pezizomycotina</taxon>
        <taxon>Eurotiomycetes</taxon>
        <taxon>Eurotiomycetidae</taxon>
        <taxon>Eurotiales</taxon>
        <taxon>Trichocomaceae</taxon>
        <taxon>Talaromyces</taxon>
        <taxon>Talaromyces sect. Bacilispori</taxon>
    </lineage>
</organism>
<protein>
    <recommendedName>
        <fullName evidence="5">Cyclochlorotine biosynthesis protein O</fullName>
    </recommendedName>
</protein>
<comment type="pathway">
    <text evidence="1">Mycotoxin biosynthesis.</text>
</comment>
<evidence type="ECO:0000256" key="2">
    <source>
        <dbReference type="ARBA" id="ARBA00035112"/>
    </source>
</evidence>
<dbReference type="GO" id="GO:0043386">
    <property type="term" value="P:mycotoxin biosynthetic process"/>
    <property type="evidence" value="ECO:0007669"/>
    <property type="project" value="InterPro"/>
</dbReference>
<evidence type="ECO:0000313" key="3">
    <source>
        <dbReference type="EMBL" id="KAH8689801.1"/>
    </source>
</evidence>
<reference evidence="3" key="1">
    <citation type="submission" date="2021-12" db="EMBL/GenBank/DDBJ databases">
        <title>Convergent genome expansion in fungi linked to evolution of root-endophyte symbiosis.</title>
        <authorList>
            <consortium name="DOE Joint Genome Institute"/>
            <person name="Ke Y.-H."/>
            <person name="Bonito G."/>
            <person name="Liao H.-L."/>
            <person name="Looney B."/>
            <person name="Rojas-Flechas A."/>
            <person name="Nash J."/>
            <person name="Hameed K."/>
            <person name="Schadt C."/>
            <person name="Martin F."/>
            <person name="Crous P.W."/>
            <person name="Miettinen O."/>
            <person name="Magnuson J.K."/>
            <person name="Labbe J."/>
            <person name="Jacobson D."/>
            <person name="Doktycz M.J."/>
            <person name="Veneault-Fourrey C."/>
            <person name="Kuo A."/>
            <person name="Mondo S."/>
            <person name="Calhoun S."/>
            <person name="Riley R."/>
            <person name="Ohm R."/>
            <person name="LaButti K."/>
            <person name="Andreopoulos B."/>
            <person name="Pangilinan J."/>
            <person name="Nolan M."/>
            <person name="Tritt A."/>
            <person name="Clum A."/>
            <person name="Lipzen A."/>
            <person name="Daum C."/>
            <person name="Barry K."/>
            <person name="Grigoriev I.V."/>
            <person name="Vilgalys R."/>
        </authorList>
    </citation>
    <scope>NUCLEOTIDE SEQUENCE</scope>
    <source>
        <strain evidence="3">PMI_201</strain>
    </source>
</reference>
<dbReference type="RefSeq" id="XP_046066084.1">
    <property type="nucleotide sequence ID" value="XM_046212216.1"/>
</dbReference>
<accession>A0AAD4PUT5</accession>
<dbReference type="PANTHER" id="PTHR33365">
    <property type="entry name" value="YALI0B05434P"/>
    <property type="match status" value="1"/>
</dbReference>
<dbReference type="InterPro" id="IPR021765">
    <property type="entry name" value="UstYa-like"/>
</dbReference>
<dbReference type="PANTHER" id="PTHR33365:SF4">
    <property type="entry name" value="CYCLOCHLOROTINE BIOSYNTHESIS PROTEIN O"/>
    <property type="match status" value="1"/>
</dbReference>
<evidence type="ECO:0008006" key="5">
    <source>
        <dbReference type="Google" id="ProtNLM"/>
    </source>
</evidence>
<comment type="similarity">
    <text evidence="2">Belongs to the ustYa family.</text>
</comment>
<comment type="caution">
    <text evidence="3">The sequence shown here is derived from an EMBL/GenBank/DDBJ whole genome shotgun (WGS) entry which is preliminary data.</text>
</comment>
<feature type="non-terminal residue" evidence="3">
    <location>
        <position position="1"/>
    </location>
</feature>